<proteinExistence type="predicted"/>
<feature type="domain" description="DUF4190" evidence="2">
    <location>
        <begin position="8"/>
        <end position="61"/>
    </location>
</feature>
<comment type="caution">
    <text evidence="3">The sequence shown here is derived from an EMBL/GenBank/DDBJ whole genome shotgun (WGS) entry which is preliminary data.</text>
</comment>
<dbReference type="Pfam" id="PF13828">
    <property type="entry name" value="DUF4190"/>
    <property type="match status" value="1"/>
</dbReference>
<sequence>MDPQTNGLAIAALILGLTVAPLAIPFGHIARSQIRASGERGDGLALAGLVLGYLSIASIGILLVFFASAY</sequence>
<dbReference type="AlphaFoldDB" id="A0AA94RC88"/>
<keyword evidence="4" id="KW-1185">Reference proteome</keyword>
<accession>A0AA94RC88</accession>
<organism evidence="3 4">
    <name type="scientific">Mycolicibacterium phocaicum</name>
    <dbReference type="NCBI Taxonomy" id="319706"/>
    <lineage>
        <taxon>Bacteria</taxon>
        <taxon>Bacillati</taxon>
        <taxon>Actinomycetota</taxon>
        <taxon>Actinomycetes</taxon>
        <taxon>Mycobacteriales</taxon>
        <taxon>Mycobacteriaceae</taxon>
        <taxon>Mycolicibacterium</taxon>
    </lineage>
</organism>
<evidence type="ECO:0000313" key="4">
    <source>
        <dbReference type="Proteomes" id="UP000309984"/>
    </source>
</evidence>
<feature type="transmembrane region" description="Helical" evidence="1">
    <location>
        <begin position="44"/>
        <end position="67"/>
    </location>
</feature>
<gene>
    <name evidence="3" type="ORF">C1S79_14120</name>
</gene>
<feature type="transmembrane region" description="Helical" evidence="1">
    <location>
        <begin position="6"/>
        <end position="24"/>
    </location>
</feature>
<name>A0AA94RC88_9MYCO</name>
<keyword evidence="1" id="KW-1133">Transmembrane helix</keyword>
<dbReference type="Proteomes" id="UP000309984">
    <property type="component" value="Unassembled WGS sequence"/>
</dbReference>
<dbReference type="EMBL" id="POTM01000035">
    <property type="protein sequence ID" value="TLH67532.1"/>
    <property type="molecule type" value="Genomic_DNA"/>
</dbReference>
<dbReference type="InterPro" id="IPR025241">
    <property type="entry name" value="DUF4190"/>
</dbReference>
<reference evidence="3 4" key="1">
    <citation type="submission" date="2018-01" db="EMBL/GenBank/DDBJ databases">
        <title>Comparative genomics of Mycobacterium mucogenicum and Mycobacterium neoaurum clade members emphasizing tRNA and non-coding RNA.</title>
        <authorList>
            <person name="Behra P.R.K."/>
            <person name="Pettersson B.M.F."/>
            <person name="Das S."/>
            <person name="Dasgupta S."/>
            <person name="Kirsebom L.A."/>
        </authorList>
    </citation>
    <scope>NUCLEOTIDE SEQUENCE [LARGE SCALE GENOMIC DNA]</scope>
    <source>
        <strain evidence="3 4">DSM 45104</strain>
    </source>
</reference>
<keyword evidence="1" id="KW-0472">Membrane</keyword>
<keyword evidence="3" id="KW-0413">Isomerase</keyword>
<protein>
    <submittedName>
        <fullName evidence="3">Peptidylprolyl isomerase</fullName>
    </submittedName>
</protein>
<dbReference type="GO" id="GO:0016853">
    <property type="term" value="F:isomerase activity"/>
    <property type="evidence" value="ECO:0007669"/>
    <property type="project" value="UniProtKB-KW"/>
</dbReference>
<evidence type="ECO:0000259" key="2">
    <source>
        <dbReference type="Pfam" id="PF13828"/>
    </source>
</evidence>
<evidence type="ECO:0000313" key="3">
    <source>
        <dbReference type="EMBL" id="TLH67532.1"/>
    </source>
</evidence>
<evidence type="ECO:0000256" key="1">
    <source>
        <dbReference type="SAM" id="Phobius"/>
    </source>
</evidence>
<keyword evidence="1" id="KW-0812">Transmembrane</keyword>